<dbReference type="Proteomes" id="UP000027195">
    <property type="component" value="Unassembled WGS sequence"/>
</dbReference>
<feature type="compositionally biased region" description="Basic and acidic residues" evidence="2">
    <location>
        <begin position="11"/>
        <end position="20"/>
    </location>
</feature>
<keyword evidence="1" id="KW-0648">Protein biosynthesis</keyword>
<feature type="compositionally biased region" description="Polar residues" evidence="2">
    <location>
        <begin position="1"/>
        <end position="10"/>
    </location>
</feature>
<dbReference type="Pfam" id="PF01652">
    <property type="entry name" value="IF4E"/>
    <property type="match status" value="1"/>
</dbReference>
<dbReference type="GO" id="GO:0003743">
    <property type="term" value="F:translation initiation factor activity"/>
    <property type="evidence" value="ECO:0007669"/>
    <property type="project" value="UniProtKB-KW"/>
</dbReference>
<dbReference type="EMBL" id="KL198067">
    <property type="protein sequence ID" value="KDQ10451.1"/>
    <property type="molecule type" value="Genomic_DNA"/>
</dbReference>
<sequence length="496" mass="53340">MASSTYQSSVAKEDKKDRPAAMRMPTLEALAARMAQKEREKDRDSVPIITTTATTPDRPRLQSILAARTSQPNADSSRHPTHSGAKTPDDNAAAISPVRSDPGDDDKPKPSKAYNKSVPSLDAITERLARVRARADSNAEKVTPAVESKKDNSSVEEAGRGQAKDGERESAPEKADEAPEKLSDAASAEATAVAESDEKEHPLQHSWTLFHDSKSRGPPQDLQNSSQAPPGSQSPYIPPPSTETGAYEAGLTVIGDFTTVEGFCRYFNWLKPPSMLERNSNYHLFKDGIKPMWEDEANANGGKWVLTMKSNPALLDRCWTWLAMALVGEELDERDEICGAVVSLRSKIDRIQVWTRFKDDVERINAIGKKLVKILDVADEPGIGLEFQYNTDDRPTHSKFISIAPPSYYRDRGTPAPATAPSHTQTFGGSAAQSPIGSFGYSGSGSGWRGGRGGRGGNAFGMGSGGGAFGGGIGEPRSAVPGFPGSPGKSRERSLE</sequence>
<dbReference type="HOGENOM" id="CLU_042809_0_0_1"/>
<feature type="compositionally biased region" description="Basic and acidic residues" evidence="2">
    <location>
        <begin position="35"/>
        <end position="45"/>
    </location>
</feature>
<reference evidence="4" key="1">
    <citation type="journal article" date="2014" name="Proc. Natl. Acad. Sci. U.S.A.">
        <title>Extensive sampling of basidiomycete genomes demonstrates inadequacy of the white-rot/brown-rot paradigm for wood decay fungi.</title>
        <authorList>
            <person name="Riley R."/>
            <person name="Salamov A.A."/>
            <person name="Brown D.W."/>
            <person name="Nagy L.G."/>
            <person name="Floudas D."/>
            <person name="Held B.W."/>
            <person name="Levasseur A."/>
            <person name="Lombard V."/>
            <person name="Morin E."/>
            <person name="Otillar R."/>
            <person name="Lindquist E.A."/>
            <person name="Sun H."/>
            <person name="LaButti K.M."/>
            <person name="Schmutz J."/>
            <person name="Jabbour D."/>
            <person name="Luo H."/>
            <person name="Baker S.E."/>
            <person name="Pisabarro A.G."/>
            <person name="Walton J.D."/>
            <person name="Blanchette R.A."/>
            <person name="Henrissat B."/>
            <person name="Martin F."/>
            <person name="Cullen D."/>
            <person name="Hibbett D.S."/>
            <person name="Grigoriev I.V."/>
        </authorList>
    </citation>
    <scope>NUCLEOTIDE SEQUENCE [LARGE SCALE GENOMIC DNA]</scope>
    <source>
        <strain evidence="4">FD-172 SS1</strain>
    </source>
</reference>
<keyword evidence="1" id="KW-0396">Initiation factor</keyword>
<keyword evidence="1" id="KW-0694">RNA-binding</keyword>
<dbReference type="STRING" id="930990.A0A067MFW0"/>
<comment type="similarity">
    <text evidence="1">Belongs to the eukaryotic initiation factor 4E family.</text>
</comment>
<dbReference type="GO" id="GO:0016281">
    <property type="term" value="C:eukaryotic translation initiation factor 4F complex"/>
    <property type="evidence" value="ECO:0007669"/>
    <property type="project" value="TreeGrafter"/>
</dbReference>
<dbReference type="InParanoid" id="A0A067MFW0"/>
<evidence type="ECO:0000256" key="2">
    <source>
        <dbReference type="SAM" id="MobiDB-lite"/>
    </source>
</evidence>
<dbReference type="PANTHER" id="PTHR11960:SF73">
    <property type="entry name" value="TRANSLATION INITIATION FACTOR 4E, PUTATIVE-RELATED"/>
    <property type="match status" value="1"/>
</dbReference>
<feature type="compositionally biased region" description="Polar residues" evidence="2">
    <location>
        <begin position="421"/>
        <end position="436"/>
    </location>
</feature>
<dbReference type="GO" id="GO:0000340">
    <property type="term" value="F:RNA 7-methylguanosine cap binding"/>
    <property type="evidence" value="ECO:0007669"/>
    <property type="project" value="TreeGrafter"/>
</dbReference>
<organism evidence="3 4">
    <name type="scientific">Botryobasidium botryosum (strain FD-172 SS1)</name>
    <dbReference type="NCBI Taxonomy" id="930990"/>
    <lineage>
        <taxon>Eukaryota</taxon>
        <taxon>Fungi</taxon>
        <taxon>Dikarya</taxon>
        <taxon>Basidiomycota</taxon>
        <taxon>Agaricomycotina</taxon>
        <taxon>Agaricomycetes</taxon>
        <taxon>Cantharellales</taxon>
        <taxon>Botryobasidiaceae</taxon>
        <taxon>Botryobasidium</taxon>
    </lineage>
</organism>
<feature type="compositionally biased region" description="Gly residues" evidence="2">
    <location>
        <begin position="440"/>
        <end position="474"/>
    </location>
</feature>
<evidence type="ECO:0008006" key="5">
    <source>
        <dbReference type="Google" id="ProtNLM"/>
    </source>
</evidence>
<evidence type="ECO:0000256" key="1">
    <source>
        <dbReference type="RuleBase" id="RU004374"/>
    </source>
</evidence>
<dbReference type="SUPFAM" id="SSF55418">
    <property type="entry name" value="eIF4e-like"/>
    <property type="match status" value="1"/>
</dbReference>
<feature type="compositionally biased region" description="Low complexity" evidence="2">
    <location>
        <begin position="184"/>
        <end position="194"/>
    </location>
</feature>
<proteinExistence type="inferred from homology"/>
<keyword evidence="4" id="KW-1185">Reference proteome</keyword>
<dbReference type="Gene3D" id="3.30.760.10">
    <property type="entry name" value="RNA Cap, Translation Initiation Factor Eif4e"/>
    <property type="match status" value="1"/>
</dbReference>
<feature type="region of interest" description="Disordered" evidence="2">
    <location>
        <begin position="413"/>
        <end position="496"/>
    </location>
</feature>
<dbReference type="AlphaFoldDB" id="A0A067MFW0"/>
<evidence type="ECO:0000313" key="4">
    <source>
        <dbReference type="Proteomes" id="UP000027195"/>
    </source>
</evidence>
<dbReference type="InterPro" id="IPR001040">
    <property type="entry name" value="TIF_eIF_4E"/>
</dbReference>
<feature type="region of interest" description="Disordered" evidence="2">
    <location>
        <begin position="1"/>
        <end position="244"/>
    </location>
</feature>
<feature type="compositionally biased region" description="Basic and acidic residues" evidence="2">
    <location>
        <begin position="147"/>
        <end position="183"/>
    </location>
</feature>
<dbReference type="OrthoDB" id="590761at2759"/>
<dbReference type="PANTHER" id="PTHR11960">
    <property type="entry name" value="EUKARYOTIC TRANSLATION INITIATION FACTOR 4E RELATED"/>
    <property type="match status" value="1"/>
</dbReference>
<gene>
    <name evidence="3" type="ORF">BOTBODRAFT_36148</name>
</gene>
<feature type="compositionally biased region" description="Basic and acidic residues" evidence="2">
    <location>
        <begin position="124"/>
        <end position="139"/>
    </location>
</feature>
<protein>
    <recommendedName>
        <fullName evidence="5">Translation initiation factor eIF4e</fullName>
    </recommendedName>
</protein>
<dbReference type="InterPro" id="IPR023398">
    <property type="entry name" value="TIF_eIF4e-like"/>
</dbReference>
<name>A0A067MFW0_BOTB1</name>
<accession>A0A067MFW0</accession>
<evidence type="ECO:0000313" key="3">
    <source>
        <dbReference type="EMBL" id="KDQ10451.1"/>
    </source>
</evidence>